<comment type="caution">
    <text evidence="1">The sequence shown here is derived from an EMBL/GenBank/DDBJ whole genome shotgun (WGS) entry which is preliminary data.</text>
</comment>
<accession>A0A150RLS0</accession>
<gene>
    <name evidence="1" type="ORF">BE18_02980</name>
</gene>
<name>A0A150RLS0_SORCE</name>
<organism evidence="1 2">
    <name type="scientific">Sorangium cellulosum</name>
    <name type="common">Polyangium cellulosum</name>
    <dbReference type="NCBI Taxonomy" id="56"/>
    <lineage>
        <taxon>Bacteria</taxon>
        <taxon>Pseudomonadati</taxon>
        <taxon>Myxococcota</taxon>
        <taxon>Polyangia</taxon>
        <taxon>Polyangiales</taxon>
        <taxon>Polyangiaceae</taxon>
        <taxon>Sorangium</taxon>
    </lineage>
</organism>
<dbReference type="EMBL" id="JEMC01003522">
    <property type="protein sequence ID" value="KYF80678.1"/>
    <property type="molecule type" value="Genomic_DNA"/>
</dbReference>
<sequence length="123" mass="13351">MGQTVAHIGFFPALVLSKHMSHFCICWISILMIGTPNGHASSQFPHEMHRGLRLECTIPFSSTLMASAGQTDAHVGSAQCMQTIGAVWSDTPGATRSTCTIGSPRCVWHSEHAAAHAWQPMHR</sequence>
<dbReference type="AlphaFoldDB" id="A0A150RLS0"/>
<evidence type="ECO:0000313" key="2">
    <source>
        <dbReference type="Proteomes" id="UP000075515"/>
    </source>
</evidence>
<evidence type="ECO:0000313" key="1">
    <source>
        <dbReference type="EMBL" id="KYF80678.1"/>
    </source>
</evidence>
<reference evidence="1 2" key="1">
    <citation type="submission" date="2014-02" db="EMBL/GenBank/DDBJ databases">
        <title>The small core and large imbalanced accessory genome model reveals a collaborative survival strategy of Sorangium cellulosum strains in nature.</title>
        <authorList>
            <person name="Han K."/>
            <person name="Peng R."/>
            <person name="Blom J."/>
            <person name="Li Y.-Z."/>
        </authorList>
    </citation>
    <scope>NUCLEOTIDE SEQUENCE [LARGE SCALE GENOMIC DNA]</scope>
    <source>
        <strain evidence="1 2">So0149</strain>
    </source>
</reference>
<protein>
    <submittedName>
        <fullName evidence="1">Uncharacterized protein</fullName>
    </submittedName>
</protein>
<dbReference type="Proteomes" id="UP000075515">
    <property type="component" value="Unassembled WGS sequence"/>
</dbReference>
<proteinExistence type="predicted"/>